<proteinExistence type="predicted"/>
<accession>N9RDT4</accession>
<dbReference type="OrthoDB" id="6700572at2"/>
<keyword evidence="2" id="KW-1185">Reference proteome</keyword>
<sequence>MPHKPLMTLIFTFSALTKSTLLYANEIAHLKQMESNPHHSSSTPRNMKQIYQGEHGIWFLSKHRGRKGGCAVTYNSDLSQLTLFGPTEKSTGALVFTGPHIPTTTNNQQLDIVMRTDQSETLTEATLIPSHTKGILLVPVTMVQTASNLDDVGAMEILLKGKTIYASSISGGFRARDALMSCIKS</sequence>
<name>N9RDT4_9GAMM</name>
<reference evidence="1 2" key="1">
    <citation type="submission" date="2013-02" db="EMBL/GenBank/DDBJ databases">
        <title>The Genome Sequence of Acinetobacter sp. CIP 70.18.</title>
        <authorList>
            <consortium name="The Broad Institute Genome Sequencing Platform"/>
            <consortium name="The Broad Institute Genome Sequencing Center for Infectious Disease"/>
            <person name="Cerqueira G."/>
            <person name="Feldgarden M."/>
            <person name="Courvalin P."/>
            <person name="Perichon B."/>
            <person name="Grillot-Courvalin C."/>
            <person name="Clermont D."/>
            <person name="Rocha E."/>
            <person name="Yoon E.-J."/>
            <person name="Nemec A."/>
            <person name="Walker B."/>
            <person name="Young S.K."/>
            <person name="Zeng Q."/>
            <person name="Gargeya S."/>
            <person name="Fitzgerald M."/>
            <person name="Haas B."/>
            <person name="Abouelleil A."/>
            <person name="Alvarado L."/>
            <person name="Arachchi H.M."/>
            <person name="Berlin A.M."/>
            <person name="Chapman S.B."/>
            <person name="Dewar J."/>
            <person name="Goldberg J."/>
            <person name="Griggs A."/>
            <person name="Gujja S."/>
            <person name="Hansen M."/>
            <person name="Howarth C."/>
            <person name="Imamovic A."/>
            <person name="Larimer J."/>
            <person name="McCowan C."/>
            <person name="Murphy C."/>
            <person name="Neiman D."/>
            <person name="Pearson M."/>
            <person name="Priest M."/>
            <person name="Roberts A."/>
            <person name="Saif S."/>
            <person name="Shea T."/>
            <person name="Sisk P."/>
            <person name="Sykes S."/>
            <person name="Wortman J."/>
            <person name="Nusbaum C."/>
            <person name="Birren B."/>
        </authorList>
    </citation>
    <scope>NUCLEOTIDE SEQUENCE [LARGE SCALE GENOMIC DNA]</scope>
    <source>
        <strain evidence="1 2">CIP 70.18</strain>
    </source>
</reference>
<dbReference type="PATRIC" id="fig|1217700.3.peg.3125"/>
<evidence type="ECO:0000313" key="1">
    <source>
        <dbReference type="EMBL" id="ENX56114.1"/>
    </source>
</evidence>
<dbReference type="RefSeq" id="WP_005204882.1">
    <property type="nucleotide sequence ID" value="NZ_JAKZGM010000013.1"/>
</dbReference>
<protein>
    <submittedName>
        <fullName evidence="1">Uncharacterized protein</fullName>
    </submittedName>
</protein>
<dbReference type="EMBL" id="APRN01000038">
    <property type="protein sequence ID" value="ENX56114.1"/>
    <property type="molecule type" value="Genomic_DNA"/>
</dbReference>
<organism evidence="1 2">
    <name type="scientific">Acinetobacter higginsii</name>
    <dbReference type="NCBI Taxonomy" id="70347"/>
    <lineage>
        <taxon>Bacteria</taxon>
        <taxon>Pseudomonadati</taxon>
        <taxon>Pseudomonadota</taxon>
        <taxon>Gammaproteobacteria</taxon>
        <taxon>Moraxellales</taxon>
        <taxon>Moraxellaceae</taxon>
        <taxon>Acinetobacter</taxon>
    </lineage>
</organism>
<evidence type="ECO:0000313" key="2">
    <source>
        <dbReference type="Proteomes" id="UP000013084"/>
    </source>
</evidence>
<comment type="caution">
    <text evidence="1">The sequence shown here is derived from an EMBL/GenBank/DDBJ whole genome shotgun (WGS) entry which is preliminary data.</text>
</comment>
<dbReference type="Proteomes" id="UP000013084">
    <property type="component" value="Unassembled WGS sequence"/>
</dbReference>
<dbReference type="HOGENOM" id="CLU_1458324_0_0_6"/>
<dbReference type="AlphaFoldDB" id="N9RDT4"/>
<gene>
    <name evidence="1" type="ORF">F902_03211</name>
</gene>